<feature type="transmembrane region" description="Helical" evidence="6">
    <location>
        <begin position="124"/>
        <end position="142"/>
    </location>
</feature>
<gene>
    <name evidence="8" type="ORF">DOTSEDRAFT_72240</name>
</gene>
<dbReference type="PANTHER" id="PTHR33048:SF147">
    <property type="entry name" value="INTEGRAL MEMBRANE PROTEIN"/>
    <property type="match status" value="1"/>
</dbReference>
<dbReference type="InterPro" id="IPR052337">
    <property type="entry name" value="SAT4-like"/>
</dbReference>
<dbReference type="InterPro" id="IPR049326">
    <property type="entry name" value="Rhodopsin_dom_fungi"/>
</dbReference>
<dbReference type="eggNOG" id="ENOG502SMIC">
    <property type="taxonomic scope" value="Eukaryota"/>
</dbReference>
<keyword evidence="3 6" id="KW-1133">Transmembrane helix</keyword>
<reference evidence="9" key="1">
    <citation type="journal article" date="2012" name="PLoS Genet.">
        <title>The genomes of the fungal plant pathogens Cladosporium fulvum and Dothistroma septosporum reveal adaptation to different hosts and lifestyles but also signatures of common ancestry.</title>
        <authorList>
            <person name="de Wit P.J.G.M."/>
            <person name="van der Burgt A."/>
            <person name="Oekmen B."/>
            <person name="Stergiopoulos I."/>
            <person name="Abd-Elsalam K.A."/>
            <person name="Aerts A.L."/>
            <person name="Bahkali A.H."/>
            <person name="Beenen H.G."/>
            <person name="Chettri P."/>
            <person name="Cox M.P."/>
            <person name="Datema E."/>
            <person name="de Vries R.P."/>
            <person name="Dhillon B."/>
            <person name="Ganley A.R."/>
            <person name="Griffiths S.A."/>
            <person name="Guo Y."/>
            <person name="Hamelin R.C."/>
            <person name="Henrissat B."/>
            <person name="Kabir M.S."/>
            <person name="Jashni M.K."/>
            <person name="Kema G."/>
            <person name="Klaubauf S."/>
            <person name="Lapidus A."/>
            <person name="Levasseur A."/>
            <person name="Lindquist E."/>
            <person name="Mehrabi R."/>
            <person name="Ohm R.A."/>
            <person name="Owen T.J."/>
            <person name="Salamov A."/>
            <person name="Schwelm A."/>
            <person name="Schijlen E."/>
            <person name="Sun H."/>
            <person name="van den Burg H.A."/>
            <person name="van Ham R.C.H.J."/>
            <person name="Zhang S."/>
            <person name="Goodwin S.B."/>
            <person name="Grigoriev I.V."/>
            <person name="Collemare J."/>
            <person name="Bradshaw R.E."/>
        </authorList>
    </citation>
    <scope>NUCLEOTIDE SEQUENCE [LARGE SCALE GENOMIC DNA]</scope>
    <source>
        <strain evidence="9">NZE10 / CBS 128990</strain>
    </source>
</reference>
<name>N1PQK7_DOTSN</name>
<feature type="transmembrane region" description="Helical" evidence="6">
    <location>
        <begin position="52"/>
        <end position="76"/>
    </location>
</feature>
<dbReference type="AlphaFoldDB" id="N1PQK7"/>
<feature type="transmembrane region" description="Helical" evidence="6">
    <location>
        <begin position="180"/>
        <end position="197"/>
    </location>
</feature>
<feature type="transmembrane region" description="Helical" evidence="6">
    <location>
        <begin position="88"/>
        <end position="112"/>
    </location>
</feature>
<dbReference type="PANTHER" id="PTHR33048">
    <property type="entry name" value="PTH11-LIKE INTEGRAL MEMBRANE PROTEIN (AFU_ORTHOLOGUE AFUA_5G11245)"/>
    <property type="match status" value="1"/>
</dbReference>
<keyword evidence="2 6" id="KW-0812">Transmembrane</keyword>
<evidence type="ECO:0000256" key="5">
    <source>
        <dbReference type="ARBA" id="ARBA00038359"/>
    </source>
</evidence>
<sequence>MDILRRNPDIQYVDPQKELNVGIWTLYAGATGLLAARFWSKTSRRHRIWWDDYILLFAWVILTITDVIISVEYASGYVSPRWDARMEILVLITSCGTLIGQAVTKTAFAVTLLKLTRGFSRWKICHGILWFAIVTMCGYNLAKCIVEWGKVCGSESYQVSYRIDFCLSEHSQNKFKEGGNYYNVIMDVLFAAFPWVLTYGLEMQRKEKVALCLTMSLGLVVAIESAVRTGWQFGGFKKYDEWYFWRNAMATIWYSSEVTGTIIVQSLPVLRPLVQDLHTSLRSKRLGSTVDEVALKTAEPSWNHTQ</sequence>
<feature type="domain" description="Rhodopsin" evidence="7">
    <location>
        <begin position="36"/>
        <end position="275"/>
    </location>
</feature>
<feature type="transmembrane region" description="Helical" evidence="6">
    <location>
        <begin position="21"/>
        <end position="40"/>
    </location>
</feature>
<evidence type="ECO:0000313" key="9">
    <source>
        <dbReference type="Proteomes" id="UP000016933"/>
    </source>
</evidence>
<dbReference type="Pfam" id="PF20684">
    <property type="entry name" value="Fung_rhodopsin"/>
    <property type="match status" value="1"/>
</dbReference>
<organism evidence="8 9">
    <name type="scientific">Dothistroma septosporum (strain NZE10 / CBS 128990)</name>
    <name type="common">Red band needle blight fungus</name>
    <name type="synonym">Mycosphaerella pini</name>
    <dbReference type="NCBI Taxonomy" id="675120"/>
    <lineage>
        <taxon>Eukaryota</taxon>
        <taxon>Fungi</taxon>
        <taxon>Dikarya</taxon>
        <taxon>Ascomycota</taxon>
        <taxon>Pezizomycotina</taxon>
        <taxon>Dothideomycetes</taxon>
        <taxon>Dothideomycetidae</taxon>
        <taxon>Mycosphaerellales</taxon>
        <taxon>Mycosphaerellaceae</taxon>
        <taxon>Dothistroma</taxon>
    </lineage>
</organism>
<comment type="similarity">
    <text evidence="5">Belongs to the SAT4 family.</text>
</comment>
<protein>
    <recommendedName>
        <fullName evidence="7">Rhodopsin domain-containing protein</fullName>
    </recommendedName>
</protein>
<dbReference type="Proteomes" id="UP000016933">
    <property type="component" value="Unassembled WGS sequence"/>
</dbReference>
<evidence type="ECO:0000256" key="6">
    <source>
        <dbReference type="SAM" id="Phobius"/>
    </source>
</evidence>
<evidence type="ECO:0000256" key="2">
    <source>
        <dbReference type="ARBA" id="ARBA00022692"/>
    </source>
</evidence>
<proteinExistence type="inferred from homology"/>
<keyword evidence="4 6" id="KW-0472">Membrane</keyword>
<evidence type="ECO:0000259" key="7">
    <source>
        <dbReference type="Pfam" id="PF20684"/>
    </source>
</evidence>
<dbReference type="GO" id="GO:0016020">
    <property type="term" value="C:membrane"/>
    <property type="evidence" value="ECO:0007669"/>
    <property type="project" value="UniProtKB-SubCell"/>
</dbReference>
<accession>N1PQK7</accession>
<evidence type="ECO:0000256" key="3">
    <source>
        <dbReference type="ARBA" id="ARBA00022989"/>
    </source>
</evidence>
<evidence type="ECO:0000256" key="1">
    <source>
        <dbReference type="ARBA" id="ARBA00004141"/>
    </source>
</evidence>
<dbReference type="OMA" id="NLDMRRV"/>
<keyword evidence="9" id="KW-1185">Reference proteome</keyword>
<evidence type="ECO:0000313" key="8">
    <source>
        <dbReference type="EMBL" id="EME44709.1"/>
    </source>
</evidence>
<evidence type="ECO:0000256" key="4">
    <source>
        <dbReference type="ARBA" id="ARBA00023136"/>
    </source>
</evidence>
<comment type="subcellular location">
    <subcellularLocation>
        <location evidence="1">Membrane</location>
        <topology evidence="1">Multi-pass membrane protein</topology>
    </subcellularLocation>
</comment>
<dbReference type="EMBL" id="KB446539">
    <property type="protein sequence ID" value="EME44709.1"/>
    <property type="molecule type" value="Genomic_DNA"/>
</dbReference>
<dbReference type="HOGENOM" id="CLU_028200_3_0_1"/>
<dbReference type="STRING" id="675120.N1PQK7"/>
<reference evidence="8 9" key="2">
    <citation type="journal article" date="2012" name="PLoS Pathog.">
        <title>Diverse lifestyles and strategies of plant pathogenesis encoded in the genomes of eighteen Dothideomycetes fungi.</title>
        <authorList>
            <person name="Ohm R.A."/>
            <person name="Feau N."/>
            <person name="Henrissat B."/>
            <person name="Schoch C.L."/>
            <person name="Horwitz B.A."/>
            <person name="Barry K.W."/>
            <person name="Condon B.J."/>
            <person name="Copeland A.C."/>
            <person name="Dhillon B."/>
            <person name="Glaser F."/>
            <person name="Hesse C.N."/>
            <person name="Kosti I."/>
            <person name="LaButti K."/>
            <person name="Lindquist E.A."/>
            <person name="Lucas S."/>
            <person name="Salamov A.A."/>
            <person name="Bradshaw R.E."/>
            <person name="Ciuffetti L."/>
            <person name="Hamelin R.C."/>
            <person name="Kema G.H.J."/>
            <person name="Lawrence C."/>
            <person name="Scott J.A."/>
            <person name="Spatafora J.W."/>
            <person name="Turgeon B.G."/>
            <person name="de Wit P.J.G.M."/>
            <person name="Zhong S."/>
            <person name="Goodwin S.B."/>
            <person name="Grigoriev I.V."/>
        </authorList>
    </citation>
    <scope>NUCLEOTIDE SEQUENCE [LARGE SCALE GENOMIC DNA]</scope>
    <source>
        <strain evidence="9">NZE10 / CBS 128990</strain>
    </source>
</reference>
<dbReference type="OrthoDB" id="5417887at2759"/>